<evidence type="ECO:0000256" key="11">
    <source>
        <dbReference type="ARBA" id="ARBA00025437"/>
    </source>
</evidence>
<dbReference type="Gene3D" id="3.20.70.20">
    <property type="match status" value="1"/>
</dbReference>
<organism evidence="17 18">
    <name type="scientific">Luteitalea pratensis</name>
    <dbReference type="NCBI Taxonomy" id="1855912"/>
    <lineage>
        <taxon>Bacteria</taxon>
        <taxon>Pseudomonadati</taxon>
        <taxon>Acidobacteriota</taxon>
        <taxon>Vicinamibacteria</taxon>
        <taxon>Vicinamibacterales</taxon>
        <taxon>Vicinamibacteraceae</taxon>
        <taxon>Luteitalea</taxon>
    </lineage>
</organism>
<keyword evidence="7 13" id="KW-0547">Nucleotide-binding</keyword>
<reference evidence="18" key="2">
    <citation type="submission" date="2016-04" db="EMBL/GenBank/DDBJ databases">
        <title>First Complete Genome Sequence of a Subdivision 6 Acidobacterium.</title>
        <authorList>
            <person name="Huang S."/>
            <person name="Vieira S."/>
            <person name="Bunk B."/>
            <person name="Riedel T."/>
            <person name="Sproeer C."/>
            <person name="Overmann J."/>
        </authorList>
    </citation>
    <scope>NUCLEOTIDE SEQUENCE [LARGE SCALE GENOMIC DNA]</scope>
    <source>
        <strain evidence="18">DSM 100886 HEG_-6_39</strain>
    </source>
</reference>
<dbReference type="Pfam" id="PF08471">
    <property type="entry name" value="Ribonuc_red_2_N"/>
    <property type="match status" value="1"/>
</dbReference>
<dbReference type="RefSeq" id="WP_110173663.1">
    <property type="nucleotide sequence ID" value="NZ_CP015136.1"/>
</dbReference>
<keyword evidence="8 13" id="KW-0560">Oxidoreductase</keyword>
<proteinExistence type="inferred from homology"/>
<dbReference type="OrthoDB" id="9762933at2"/>
<evidence type="ECO:0000256" key="3">
    <source>
        <dbReference type="ARBA" id="ARBA00012274"/>
    </source>
</evidence>
<comment type="function">
    <text evidence="11 13">Catalyzes the reduction of ribonucleotides to deoxyribonucleotides. May function to provide a pool of deoxyribonucleotide precursors for DNA repair during oxygen limitation and/or for immediate growth after restoration of oxygen.</text>
</comment>
<dbReference type="InterPro" id="IPR000788">
    <property type="entry name" value="RNR_lg_C"/>
</dbReference>
<dbReference type="CDD" id="cd02888">
    <property type="entry name" value="RNR_II_dimer"/>
    <property type="match status" value="1"/>
</dbReference>
<evidence type="ECO:0000256" key="9">
    <source>
        <dbReference type="ARBA" id="ARBA00023157"/>
    </source>
</evidence>
<dbReference type="STRING" id="1855912.LuPra_05458"/>
<evidence type="ECO:0000256" key="4">
    <source>
        <dbReference type="ARBA" id="ARBA00014409"/>
    </source>
</evidence>
<dbReference type="InterPro" id="IPR013344">
    <property type="entry name" value="RNR_NrdJ/NrdZ"/>
</dbReference>
<dbReference type="GO" id="GO:0071897">
    <property type="term" value="P:DNA biosynthetic process"/>
    <property type="evidence" value="ECO:0007669"/>
    <property type="project" value="UniProtKB-KW"/>
</dbReference>
<sequence length="924" mass="100268">MQSAQSVESVLGQSTGAADAVTAPGLEFPRFFTRDGVDPFDAVEWEIRSAIIGNEKGHVVFEQRDVEMPKSWSQQATNIVVSKYFRGTVGTPERERSVRQLIGRVVDTITGWARTQKYFASEDDLQAFSDDLKHLLVFQKAAFNSPVWFNCGIEPHPQCSACFINAVQDTMESILTLAKTEGMLFKYGSGTGSNLSAIRSSEELLAGGGTASGPVSFMKGFDAFAGVIKSGGKTRRAAKMVILNADHPDVVEFINCKVEEEKKAWALIDAGYDGSFTGPAYASVFFQNSNNSVRVTDDFMRAVLDDKDWTTHAVRDGSAMATYKARGLMHQIAEATHICGDPGMQFDTTVNDWHTCPNTARINASNPCSEYMFLDDSACNLASINLMKFVDERGEFDVEAFRAACRVLITAQEIIVDNASYPTKPIERNSHAYRPLGLGYANLGALLMSRGLPYDSDGGRDMAAAITAVMTGEAYAQSARVARDHGGPFEGYEKNREPFLRVMRKHRNAIKAIDRTNVPKDLFDGARAAWDDAVDIGEQHGFRNAQATVLAPTGTIGFMMDCDTTGVEPDIALVKYKKLVGGGLMKIVNGTVPMALDKLGYSAQQIKEIVAYIDEHETIEGAPHITTDDLPVFDCAFKALKGDRSIHYMGHIKMMGAVQPFISGAISKTVNVPKDATVDEIQEAYVQSWRLGAKAVSIYRDGSKRTQPLNTSKDKQVSAEAVAAGVPQPVRRRLPDERPSITHRFDIAGHEGYITVGLFEDGQPGEIFLVMAKEGSTISGFADAFAQAISYALQYGVPLQVLVDKFSHARFEPSGMTRNPEVRFAKSIVDYVFRWMATKFLSPEARYRAGVNMPDPGAAAVEAPANTAVAATIAAAAAGSRGTAEFASMQNQEDAPPCTTCGSIMVRSGACYKCANCGTTSGCG</sequence>
<dbReference type="PRINTS" id="PR01183">
    <property type="entry name" value="RIBORDTASEM1"/>
</dbReference>
<dbReference type="EC" id="1.17.4.1" evidence="3 13"/>
<keyword evidence="18" id="KW-1185">Reference proteome</keyword>
<evidence type="ECO:0000256" key="5">
    <source>
        <dbReference type="ARBA" id="ARBA00022628"/>
    </source>
</evidence>
<evidence type="ECO:0000313" key="18">
    <source>
        <dbReference type="Proteomes" id="UP000076079"/>
    </source>
</evidence>
<evidence type="ECO:0000256" key="13">
    <source>
        <dbReference type="RuleBase" id="RU364064"/>
    </source>
</evidence>
<dbReference type="EMBL" id="CP015136">
    <property type="protein sequence ID" value="AMY12185.1"/>
    <property type="molecule type" value="Genomic_DNA"/>
</dbReference>
<comment type="similarity">
    <text evidence="2 13">Belongs to the ribonucleoside diphosphate reductase class-2 family.</text>
</comment>
<dbReference type="PANTHER" id="PTHR43371:SF1">
    <property type="entry name" value="RIBONUCLEOSIDE-DIPHOSPHATE REDUCTASE"/>
    <property type="match status" value="1"/>
</dbReference>
<dbReference type="GO" id="GO:0000166">
    <property type="term" value="F:nucleotide binding"/>
    <property type="evidence" value="ECO:0007669"/>
    <property type="project" value="UniProtKB-KW"/>
</dbReference>
<dbReference type="AlphaFoldDB" id="A0A143PU59"/>
<protein>
    <recommendedName>
        <fullName evidence="4 13">Vitamin B12-dependent ribonucleotide reductase</fullName>
        <ecNumber evidence="3 13">1.17.4.1</ecNumber>
    </recommendedName>
</protein>
<evidence type="ECO:0000256" key="2">
    <source>
        <dbReference type="ARBA" id="ARBA00007405"/>
    </source>
</evidence>
<evidence type="ECO:0000259" key="15">
    <source>
        <dbReference type="Pfam" id="PF08471"/>
    </source>
</evidence>
<name>A0A143PU59_LUTPR</name>
<reference evidence="17 18" key="1">
    <citation type="journal article" date="2016" name="Genome Announc.">
        <title>First Complete Genome Sequence of a Subdivision 6 Acidobacterium Strain.</title>
        <authorList>
            <person name="Huang S."/>
            <person name="Vieira S."/>
            <person name="Bunk B."/>
            <person name="Riedel T."/>
            <person name="Sproer C."/>
            <person name="Overmann J."/>
        </authorList>
    </citation>
    <scope>NUCLEOTIDE SEQUENCE [LARGE SCALE GENOMIC DNA]</scope>
    <source>
        <strain evidence="18">DSM 100886 HEG_-6_39</strain>
    </source>
</reference>
<evidence type="ECO:0000256" key="10">
    <source>
        <dbReference type="ARBA" id="ARBA00023285"/>
    </source>
</evidence>
<keyword evidence="5 13" id="KW-0846">Cobalamin</keyword>
<dbReference type="SUPFAM" id="SSF51998">
    <property type="entry name" value="PFL-like glycyl radical enzymes"/>
    <property type="match status" value="1"/>
</dbReference>
<keyword evidence="10 13" id="KW-0170">Cobalt</keyword>
<dbReference type="KEGG" id="abac:LuPra_05458"/>
<dbReference type="PATRIC" id="fig|1813736.3.peg.5744"/>
<comment type="cofactor">
    <cofactor evidence="1 13">
        <name>adenosylcob(III)alamin</name>
        <dbReference type="ChEBI" id="CHEBI:18408"/>
    </cofactor>
</comment>
<dbReference type="NCBIfam" id="TIGR02504">
    <property type="entry name" value="NrdJ_Z"/>
    <property type="match status" value="1"/>
</dbReference>
<evidence type="ECO:0000256" key="6">
    <source>
        <dbReference type="ARBA" id="ARBA00022634"/>
    </source>
</evidence>
<feature type="domain" description="TSCPD" evidence="16">
    <location>
        <begin position="736"/>
        <end position="838"/>
    </location>
</feature>
<dbReference type="InterPro" id="IPR050862">
    <property type="entry name" value="RdRp_reductase_class-2"/>
</dbReference>
<dbReference type="InterPro" id="IPR024434">
    <property type="entry name" value="TSCPD_dom"/>
</dbReference>
<dbReference type="GO" id="GO:0031419">
    <property type="term" value="F:cobalamin binding"/>
    <property type="evidence" value="ECO:0007669"/>
    <property type="project" value="UniProtKB-KW"/>
</dbReference>
<dbReference type="NCBIfam" id="NF005122">
    <property type="entry name" value="PRK06556.1"/>
    <property type="match status" value="1"/>
</dbReference>
<dbReference type="GO" id="GO:0050897">
    <property type="term" value="F:cobalt ion binding"/>
    <property type="evidence" value="ECO:0007669"/>
    <property type="project" value="InterPro"/>
</dbReference>
<dbReference type="GO" id="GO:0004748">
    <property type="term" value="F:ribonucleoside-diphosphate reductase activity, thioredoxin disulfide as acceptor"/>
    <property type="evidence" value="ECO:0007669"/>
    <property type="project" value="UniProtKB-EC"/>
</dbReference>
<gene>
    <name evidence="17" type="primary">nrdJ</name>
    <name evidence="17" type="ORF">LuPra_05458</name>
</gene>
<dbReference type="InterPro" id="IPR013678">
    <property type="entry name" value="RNR_2_N"/>
</dbReference>
<evidence type="ECO:0000256" key="1">
    <source>
        <dbReference type="ARBA" id="ARBA00001922"/>
    </source>
</evidence>
<keyword evidence="9" id="KW-1015">Disulfide bond</keyword>
<evidence type="ECO:0000259" key="14">
    <source>
        <dbReference type="Pfam" id="PF02867"/>
    </source>
</evidence>
<evidence type="ECO:0000256" key="12">
    <source>
        <dbReference type="ARBA" id="ARBA00047754"/>
    </source>
</evidence>
<evidence type="ECO:0000256" key="8">
    <source>
        <dbReference type="ARBA" id="ARBA00023002"/>
    </source>
</evidence>
<dbReference type="Proteomes" id="UP000076079">
    <property type="component" value="Chromosome"/>
</dbReference>
<accession>A0A143PU59</accession>
<evidence type="ECO:0000256" key="7">
    <source>
        <dbReference type="ARBA" id="ARBA00022741"/>
    </source>
</evidence>
<feature type="domain" description="Ribonucleotide reductase large subunit C-terminal" evidence="14">
    <location>
        <begin position="160"/>
        <end position="699"/>
    </location>
</feature>
<evidence type="ECO:0000259" key="16">
    <source>
        <dbReference type="Pfam" id="PF12637"/>
    </source>
</evidence>
<evidence type="ECO:0000313" key="17">
    <source>
        <dbReference type="EMBL" id="AMY12185.1"/>
    </source>
</evidence>
<comment type="catalytic activity">
    <reaction evidence="12 13">
        <text>a 2'-deoxyribonucleoside 5'-diphosphate + [thioredoxin]-disulfide + H2O = a ribonucleoside 5'-diphosphate + [thioredoxin]-dithiol</text>
        <dbReference type="Rhea" id="RHEA:23252"/>
        <dbReference type="Rhea" id="RHEA-COMP:10698"/>
        <dbReference type="Rhea" id="RHEA-COMP:10700"/>
        <dbReference type="ChEBI" id="CHEBI:15377"/>
        <dbReference type="ChEBI" id="CHEBI:29950"/>
        <dbReference type="ChEBI" id="CHEBI:50058"/>
        <dbReference type="ChEBI" id="CHEBI:57930"/>
        <dbReference type="ChEBI" id="CHEBI:73316"/>
        <dbReference type="EC" id="1.17.4.1"/>
    </reaction>
</comment>
<dbReference type="Pfam" id="PF02867">
    <property type="entry name" value="Ribonuc_red_lgC"/>
    <property type="match status" value="1"/>
</dbReference>
<dbReference type="Pfam" id="PF12637">
    <property type="entry name" value="TSCPD"/>
    <property type="match status" value="1"/>
</dbReference>
<feature type="domain" description="Ribonucleotide reductase class II vitamin B12-dependent N-terminal" evidence="15">
    <location>
        <begin position="48"/>
        <end position="139"/>
    </location>
</feature>
<keyword evidence="6 13" id="KW-0237">DNA synthesis</keyword>
<dbReference type="PANTHER" id="PTHR43371">
    <property type="entry name" value="VITAMIN B12-DEPENDENT RIBONUCLEOTIDE REDUCTASE"/>
    <property type="match status" value="1"/>
</dbReference>